<keyword evidence="4" id="KW-1185">Reference proteome</keyword>
<name>A0AAD6UCJ9_9AGAR</name>
<gene>
    <name evidence="3" type="ORF">B0H15DRAFT_796939</name>
</gene>
<sequence>MADGTDVWGPRRTIVGAFSSESDDDEIFHLVKPLTPAPDVAMGDDAGWASMHHLDPELEPNAHMQGGVTHQLGVRGELDINMAEQTSAWSNNQPQPFNPANTFAPEISMGVQTSVWNEGQPQPSNSATTVAPDRNTADEDWASQGGRRRKPQQANPGKRLAVSNPAREQAESQRLWLADAMEKATAARREKRMLEMELAQNRAELEQMKQSYTAEMQARVHISIFLCYKSLTQTRQDQAWNQLQNDMRLKWDAATEERNRDFRQNLSAMREETYARVLQDVEARNAQSREDYEAQLKAANDAHKREEERLQTEHDTNMAALHTRLSRQSGGAQGRQENGMDDVRFPDAPPEQMPQFVSAATKKQRKVEAIVRGERGRVPDLVMTEPAQPEPAATPEAESSTSQAGLSRAEMEAILEEKVTEMMQRVKGKRRKPRKAKAGAIVTLNKAREEQQAEMPVGADLKWKKASRETWRISNGINRTQDWCDYRSLDNDTHRLSELGVQQPNFAQPRFYFGYGWADSVWNSQLLDHLVQHTLKKREEDPYKYGVPDVSEGYLKALFHNFLKDAQAEWQRNQPRPGETVAVARQRAVAFNQQRRNRNNLTSRKTNKYDLRVNTADMMMRLALAAGNYATAASWRWIRDELLKELGAEGMSSEEDGCTDMLVGDKFVKTTVHNIKIMPWRTPEALEPLEMIDREAEKRTSSGNKRPRIRTGEISTSPAPLRLPRGLIHADWLSDQKEFIPDIEDELEISEKEFKMMAFAAE</sequence>
<reference evidence="3" key="1">
    <citation type="submission" date="2023-03" db="EMBL/GenBank/DDBJ databases">
        <title>Massive genome expansion in bonnet fungi (Mycena s.s.) driven by repeated elements and novel gene families across ecological guilds.</title>
        <authorList>
            <consortium name="Lawrence Berkeley National Laboratory"/>
            <person name="Harder C.B."/>
            <person name="Miyauchi S."/>
            <person name="Viragh M."/>
            <person name="Kuo A."/>
            <person name="Thoen E."/>
            <person name="Andreopoulos B."/>
            <person name="Lu D."/>
            <person name="Skrede I."/>
            <person name="Drula E."/>
            <person name="Henrissat B."/>
            <person name="Morin E."/>
            <person name="Kohler A."/>
            <person name="Barry K."/>
            <person name="LaButti K."/>
            <person name="Morin E."/>
            <person name="Salamov A."/>
            <person name="Lipzen A."/>
            <person name="Mereny Z."/>
            <person name="Hegedus B."/>
            <person name="Baldrian P."/>
            <person name="Stursova M."/>
            <person name="Weitz H."/>
            <person name="Taylor A."/>
            <person name="Grigoriev I.V."/>
            <person name="Nagy L.G."/>
            <person name="Martin F."/>
            <person name="Kauserud H."/>
        </authorList>
    </citation>
    <scope>NUCLEOTIDE SEQUENCE</scope>
    <source>
        <strain evidence="3">CBHHK173m</strain>
    </source>
</reference>
<comment type="caution">
    <text evidence="3">The sequence shown here is derived from an EMBL/GenBank/DDBJ whole genome shotgun (WGS) entry which is preliminary data.</text>
</comment>
<feature type="region of interest" description="Disordered" evidence="2">
    <location>
        <begin position="115"/>
        <end position="169"/>
    </location>
</feature>
<dbReference type="EMBL" id="JARJCN010000007">
    <property type="protein sequence ID" value="KAJ7099244.1"/>
    <property type="molecule type" value="Genomic_DNA"/>
</dbReference>
<organism evidence="3 4">
    <name type="scientific">Mycena belliarum</name>
    <dbReference type="NCBI Taxonomy" id="1033014"/>
    <lineage>
        <taxon>Eukaryota</taxon>
        <taxon>Fungi</taxon>
        <taxon>Dikarya</taxon>
        <taxon>Basidiomycota</taxon>
        <taxon>Agaricomycotina</taxon>
        <taxon>Agaricomycetes</taxon>
        <taxon>Agaricomycetidae</taxon>
        <taxon>Agaricales</taxon>
        <taxon>Marasmiineae</taxon>
        <taxon>Mycenaceae</taxon>
        <taxon>Mycena</taxon>
    </lineage>
</organism>
<evidence type="ECO:0000256" key="2">
    <source>
        <dbReference type="SAM" id="MobiDB-lite"/>
    </source>
</evidence>
<feature type="compositionally biased region" description="Polar residues" evidence="2">
    <location>
        <begin position="115"/>
        <end position="129"/>
    </location>
</feature>
<keyword evidence="1" id="KW-0175">Coiled coil</keyword>
<feature type="coiled-coil region" evidence="1">
    <location>
        <begin position="177"/>
        <end position="215"/>
    </location>
</feature>
<feature type="coiled-coil region" evidence="1">
    <location>
        <begin position="278"/>
        <end position="313"/>
    </location>
</feature>
<accession>A0AAD6UCJ9</accession>
<dbReference type="Proteomes" id="UP001222325">
    <property type="component" value="Unassembled WGS sequence"/>
</dbReference>
<evidence type="ECO:0000256" key="1">
    <source>
        <dbReference type="SAM" id="Coils"/>
    </source>
</evidence>
<feature type="region of interest" description="Disordered" evidence="2">
    <location>
        <begin position="383"/>
        <end position="406"/>
    </location>
</feature>
<feature type="region of interest" description="Disordered" evidence="2">
    <location>
        <begin position="325"/>
        <end position="348"/>
    </location>
</feature>
<protein>
    <submittedName>
        <fullName evidence="3">Uncharacterized protein</fullName>
    </submittedName>
</protein>
<proteinExistence type="predicted"/>
<feature type="region of interest" description="Disordered" evidence="2">
    <location>
        <begin position="695"/>
        <end position="717"/>
    </location>
</feature>
<dbReference type="AlphaFoldDB" id="A0AAD6UCJ9"/>
<evidence type="ECO:0000313" key="4">
    <source>
        <dbReference type="Proteomes" id="UP001222325"/>
    </source>
</evidence>
<evidence type="ECO:0000313" key="3">
    <source>
        <dbReference type="EMBL" id="KAJ7099244.1"/>
    </source>
</evidence>
<feature type="compositionally biased region" description="Low complexity" evidence="2">
    <location>
        <begin position="384"/>
        <end position="404"/>
    </location>
</feature>